<evidence type="ECO:0000256" key="3">
    <source>
        <dbReference type="ARBA" id="ARBA00022723"/>
    </source>
</evidence>
<keyword evidence="7" id="KW-0546">Nucleotide metabolism</keyword>
<comment type="catalytic activity">
    <reaction evidence="11">
        <text>XTP + H2O = XDP + phosphate + H(+)</text>
        <dbReference type="Rhea" id="RHEA:28406"/>
        <dbReference type="ChEBI" id="CHEBI:15377"/>
        <dbReference type="ChEBI" id="CHEBI:15378"/>
        <dbReference type="ChEBI" id="CHEBI:43474"/>
        <dbReference type="ChEBI" id="CHEBI:59884"/>
        <dbReference type="ChEBI" id="CHEBI:61314"/>
        <dbReference type="EC" id="3.6.1.73"/>
    </reaction>
</comment>
<evidence type="ECO:0000256" key="5">
    <source>
        <dbReference type="ARBA" id="ARBA00022801"/>
    </source>
</evidence>
<dbReference type="InterPro" id="IPR026533">
    <property type="entry name" value="NTPase/PRRC1"/>
</dbReference>
<accession>A0ABW4W3M4</accession>
<feature type="domain" description="Non-canonical purine NTP phosphatase/PRRC1" evidence="12">
    <location>
        <begin position="6"/>
        <end position="155"/>
    </location>
</feature>
<dbReference type="Gene3D" id="3.90.950.10">
    <property type="match status" value="1"/>
</dbReference>
<evidence type="ECO:0000313" key="14">
    <source>
        <dbReference type="Proteomes" id="UP001597383"/>
    </source>
</evidence>
<keyword evidence="14" id="KW-1185">Reference proteome</keyword>
<name>A0ABW4W3M4_9BACI</name>
<comment type="catalytic activity">
    <reaction evidence="10">
        <text>ITP + H2O = IDP + phosphate + H(+)</text>
        <dbReference type="Rhea" id="RHEA:28330"/>
        <dbReference type="ChEBI" id="CHEBI:15377"/>
        <dbReference type="ChEBI" id="CHEBI:15378"/>
        <dbReference type="ChEBI" id="CHEBI:43474"/>
        <dbReference type="ChEBI" id="CHEBI:58280"/>
        <dbReference type="ChEBI" id="CHEBI:61402"/>
        <dbReference type="EC" id="3.6.1.73"/>
    </reaction>
</comment>
<evidence type="ECO:0000256" key="2">
    <source>
        <dbReference type="ARBA" id="ARBA00001946"/>
    </source>
</evidence>
<gene>
    <name evidence="13" type="ORF">ACFSJF_18995</name>
</gene>
<proteinExistence type="predicted"/>
<evidence type="ECO:0000313" key="13">
    <source>
        <dbReference type="EMBL" id="MFD2046367.1"/>
    </source>
</evidence>
<evidence type="ECO:0000256" key="1">
    <source>
        <dbReference type="ARBA" id="ARBA00001936"/>
    </source>
</evidence>
<comment type="cofactor">
    <cofactor evidence="2">
        <name>Mg(2+)</name>
        <dbReference type="ChEBI" id="CHEBI:18420"/>
    </cofactor>
</comment>
<evidence type="ECO:0000256" key="8">
    <source>
        <dbReference type="ARBA" id="ARBA00023211"/>
    </source>
</evidence>
<dbReference type="PANTHER" id="PTHR34699">
    <property type="match status" value="1"/>
</dbReference>
<keyword evidence="5" id="KW-0378">Hydrolase</keyword>
<protein>
    <recommendedName>
        <fullName evidence="9">inosine/xanthosine triphosphatase</fullName>
        <ecNumber evidence="9">3.6.1.73</ecNumber>
    </recommendedName>
</protein>
<evidence type="ECO:0000256" key="6">
    <source>
        <dbReference type="ARBA" id="ARBA00022842"/>
    </source>
</evidence>
<sequence>MKVIIGSKNPTKVQAVKEIFPTYEVHALDIPSHVSSQPYTDEETRLGAINRATQCVNQDSDAVGIGLEGGVMYVENQLFLCNWGALVTPTNQIFTASGARILLPIEIDEQLKAGNELGDIMDDYANRKGVRHNEGAIGVFTNDLITRQEMFMHVVKLLRGQLEYWNN</sequence>
<keyword evidence="6" id="KW-0460">Magnesium</keyword>
<dbReference type="InterPro" id="IPR050299">
    <property type="entry name" value="YjjX_NTPase"/>
</dbReference>
<evidence type="ECO:0000256" key="4">
    <source>
        <dbReference type="ARBA" id="ARBA00022741"/>
    </source>
</evidence>
<dbReference type="NCBIfam" id="NF002850">
    <property type="entry name" value="PRK03114.1"/>
    <property type="match status" value="1"/>
</dbReference>
<evidence type="ECO:0000259" key="12">
    <source>
        <dbReference type="Pfam" id="PF01931"/>
    </source>
</evidence>
<keyword evidence="4" id="KW-0547">Nucleotide-binding</keyword>
<evidence type="ECO:0000256" key="11">
    <source>
        <dbReference type="ARBA" id="ARBA00048781"/>
    </source>
</evidence>
<organism evidence="13 14">
    <name type="scientific">Ornithinibacillus salinisoli</name>
    <dbReference type="NCBI Taxonomy" id="1848459"/>
    <lineage>
        <taxon>Bacteria</taxon>
        <taxon>Bacillati</taxon>
        <taxon>Bacillota</taxon>
        <taxon>Bacilli</taxon>
        <taxon>Bacillales</taxon>
        <taxon>Bacillaceae</taxon>
        <taxon>Ornithinibacillus</taxon>
    </lineage>
</organism>
<comment type="caution">
    <text evidence="13">The sequence shown here is derived from an EMBL/GenBank/DDBJ whole genome shotgun (WGS) entry which is preliminary data.</text>
</comment>
<comment type="cofactor">
    <cofactor evidence="1">
        <name>Mn(2+)</name>
        <dbReference type="ChEBI" id="CHEBI:29035"/>
    </cofactor>
</comment>
<evidence type="ECO:0000256" key="7">
    <source>
        <dbReference type="ARBA" id="ARBA00023080"/>
    </source>
</evidence>
<keyword evidence="3" id="KW-0479">Metal-binding</keyword>
<dbReference type="InterPro" id="IPR029001">
    <property type="entry name" value="ITPase-like_fam"/>
</dbReference>
<evidence type="ECO:0000256" key="10">
    <source>
        <dbReference type="ARBA" id="ARBA00048174"/>
    </source>
</evidence>
<dbReference type="Pfam" id="PF01931">
    <property type="entry name" value="NTPase_I-T"/>
    <property type="match status" value="1"/>
</dbReference>
<reference evidence="14" key="1">
    <citation type="journal article" date="2019" name="Int. J. Syst. Evol. Microbiol.">
        <title>The Global Catalogue of Microorganisms (GCM) 10K type strain sequencing project: providing services to taxonomists for standard genome sequencing and annotation.</title>
        <authorList>
            <consortium name="The Broad Institute Genomics Platform"/>
            <consortium name="The Broad Institute Genome Sequencing Center for Infectious Disease"/>
            <person name="Wu L."/>
            <person name="Ma J."/>
        </authorList>
    </citation>
    <scope>NUCLEOTIDE SEQUENCE [LARGE SCALE GENOMIC DNA]</scope>
    <source>
        <strain evidence="14">R28</strain>
    </source>
</reference>
<dbReference type="SUPFAM" id="SSF52972">
    <property type="entry name" value="ITPase-like"/>
    <property type="match status" value="1"/>
</dbReference>
<dbReference type="RefSeq" id="WP_377556674.1">
    <property type="nucleotide sequence ID" value="NZ_JBHUHQ010000021.1"/>
</dbReference>
<evidence type="ECO:0000256" key="9">
    <source>
        <dbReference type="ARBA" id="ARBA00038901"/>
    </source>
</evidence>
<dbReference type="PANTHER" id="PTHR34699:SF2">
    <property type="entry name" value="NON-CANONICAL PURINE NTP PHOSPHATASE_PRRC1 DOMAIN-CONTAINING PROTEIN"/>
    <property type="match status" value="1"/>
</dbReference>
<dbReference type="EC" id="3.6.1.73" evidence="9"/>
<keyword evidence="8" id="KW-0464">Manganese</keyword>
<dbReference type="Proteomes" id="UP001597383">
    <property type="component" value="Unassembled WGS sequence"/>
</dbReference>
<dbReference type="EMBL" id="JBHUHQ010000021">
    <property type="protein sequence ID" value="MFD2046367.1"/>
    <property type="molecule type" value="Genomic_DNA"/>
</dbReference>